<dbReference type="Proteomes" id="UP001497480">
    <property type="component" value="Unassembled WGS sequence"/>
</dbReference>
<sequence length="221" mass="25862">MLSNNHNELNKLLRIIIEVMEGDFPSSFVIIDNDESWNEFCSDMLPTEEPISQLIDNDLKRLLDCEPMVQNSDISDNNVDSTNQEQVENYSFDNCMEQVELWKKRATTKYKEKESALDFCKVSQDFLLEEIKRRDETIARLQQELDQEKSKSLQRVNQHKRDLFMMGKLVNDYREQNLKINRKFKEYRSSVHNLNSNLGTTLGSRGPILNTEGHAVTFGFN</sequence>
<name>A0AAV1W018_LUPLU</name>
<dbReference type="PANTHER" id="PTHR35120:SF2">
    <property type="entry name" value="AMINOTRANSFERASE-LIKE PLANT MOBILE DOMAIN-CONTAINING PROTEIN"/>
    <property type="match status" value="1"/>
</dbReference>
<dbReference type="AlphaFoldDB" id="A0AAV1W018"/>
<accession>A0AAV1W018</accession>
<keyword evidence="3" id="KW-1185">Reference proteome</keyword>
<dbReference type="EMBL" id="CAXHTB010000002">
    <property type="protein sequence ID" value="CAL0302411.1"/>
    <property type="molecule type" value="Genomic_DNA"/>
</dbReference>
<comment type="caution">
    <text evidence="2">The sequence shown here is derived from an EMBL/GenBank/DDBJ whole genome shotgun (WGS) entry which is preliminary data.</text>
</comment>
<feature type="coiled-coil region" evidence="1">
    <location>
        <begin position="124"/>
        <end position="151"/>
    </location>
</feature>
<gene>
    <name evidence="2" type="ORF">LLUT_LOCUS3471</name>
</gene>
<reference evidence="2 3" key="1">
    <citation type="submission" date="2024-03" db="EMBL/GenBank/DDBJ databases">
        <authorList>
            <person name="Martinez-Hernandez J."/>
        </authorList>
    </citation>
    <scope>NUCLEOTIDE SEQUENCE [LARGE SCALE GENOMIC DNA]</scope>
</reference>
<evidence type="ECO:0000313" key="3">
    <source>
        <dbReference type="Proteomes" id="UP001497480"/>
    </source>
</evidence>
<proteinExistence type="predicted"/>
<keyword evidence="1" id="KW-0175">Coiled coil</keyword>
<evidence type="ECO:0000313" key="2">
    <source>
        <dbReference type="EMBL" id="CAL0302411.1"/>
    </source>
</evidence>
<organism evidence="2 3">
    <name type="scientific">Lupinus luteus</name>
    <name type="common">European yellow lupine</name>
    <dbReference type="NCBI Taxonomy" id="3873"/>
    <lineage>
        <taxon>Eukaryota</taxon>
        <taxon>Viridiplantae</taxon>
        <taxon>Streptophyta</taxon>
        <taxon>Embryophyta</taxon>
        <taxon>Tracheophyta</taxon>
        <taxon>Spermatophyta</taxon>
        <taxon>Magnoliopsida</taxon>
        <taxon>eudicotyledons</taxon>
        <taxon>Gunneridae</taxon>
        <taxon>Pentapetalae</taxon>
        <taxon>rosids</taxon>
        <taxon>fabids</taxon>
        <taxon>Fabales</taxon>
        <taxon>Fabaceae</taxon>
        <taxon>Papilionoideae</taxon>
        <taxon>50 kb inversion clade</taxon>
        <taxon>genistoids sensu lato</taxon>
        <taxon>core genistoids</taxon>
        <taxon>Genisteae</taxon>
        <taxon>Lupinus</taxon>
    </lineage>
</organism>
<evidence type="ECO:0000256" key="1">
    <source>
        <dbReference type="SAM" id="Coils"/>
    </source>
</evidence>
<dbReference type="PANTHER" id="PTHR35120">
    <property type="entry name" value="HISTONE ACETYLTRANSFERASE KAT6B-LIKE"/>
    <property type="match status" value="1"/>
</dbReference>
<protein>
    <submittedName>
        <fullName evidence="2">Uncharacterized protein</fullName>
    </submittedName>
</protein>